<dbReference type="SUPFAM" id="SSF46689">
    <property type="entry name" value="Homeodomain-like"/>
    <property type="match status" value="1"/>
</dbReference>
<keyword evidence="2 4" id="KW-0238">DNA-binding</keyword>
<dbReference type="EMBL" id="AP014946">
    <property type="protein sequence ID" value="BAT61589.1"/>
    <property type="molecule type" value="Genomic_DNA"/>
</dbReference>
<sequence length="192" mass="20186">MARKTDSKSKTVMTAIKLFSRRGYHGTALNDILDASGAPRGSLYFHFPNGKEEIGTEAATLAGGAVRAMIADAAANSRDAAGFLTRIVRTMGANLEASGFTEGCPLATVALETAAESESLGAAARAAFKSWEKEIDDGLARYDVAASAALATMVLNQIEGALMLARTHRDLEPMRRAEEAALILLRAISAPS</sequence>
<feature type="DNA-binding region" description="H-T-H motif" evidence="4">
    <location>
        <begin position="28"/>
        <end position="47"/>
    </location>
</feature>
<dbReference type="PROSITE" id="PS50977">
    <property type="entry name" value="HTH_TETR_2"/>
    <property type="match status" value="1"/>
</dbReference>
<dbReference type="Gene3D" id="1.10.357.10">
    <property type="entry name" value="Tetracycline Repressor, domain 2"/>
    <property type="match status" value="1"/>
</dbReference>
<feature type="domain" description="HTH tetR-type" evidence="5">
    <location>
        <begin position="5"/>
        <end position="65"/>
    </location>
</feature>
<dbReference type="InterPro" id="IPR009057">
    <property type="entry name" value="Homeodomain-like_sf"/>
</dbReference>
<dbReference type="Pfam" id="PF21993">
    <property type="entry name" value="TetR_C_13_2"/>
    <property type="match status" value="1"/>
</dbReference>
<keyword evidence="3" id="KW-0804">Transcription</keyword>
<evidence type="ECO:0000256" key="4">
    <source>
        <dbReference type="PROSITE-ProRule" id="PRU00335"/>
    </source>
</evidence>
<keyword evidence="1" id="KW-0805">Transcription regulation</keyword>
<evidence type="ECO:0000256" key="1">
    <source>
        <dbReference type="ARBA" id="ARBA00023015"/>
    </source>
</evidence>
<reference evidence="6 7" key="1">
    <citation type="submission" date="2015-08" db="EMBL/GenBank/DDBJ databases">
        <title>Investigation of the bacterial diversity of lava forest soil.</title>
        <authorList>
            <person name="Lee J.S."/>
        </authorList>
    </citation>
    <scope>NUCLEOTIDE SEQUENCE [LARGE SCALE GENOMIC DNA]</scope>
    <source>
        <strain evidence="6 7">GJW-30</strain>
    </source>
</reference>
<organism evidence="6 7">
    <name type="scientific">Variibacter gotjawalensis</name>
    <dbReference type="NCBI Taxonomy" id="1333996"/>
    <lineage>
        <taxon>Bacteria</taxon>
        <taxon>Pseudomonadati</taxon>
        <taxon>Pseudomonadota</taxon>
        <taxon>Alphaproteobacteria</taxon>
        <taxon>Hyphomicrobiales</taxon>
        <taxon>Nitrobacteraceae</taxon>
        <taxon>Variibacter</taxon>
    </lineage>
</organism>
<dbReference type="AlphaFoldDB" id="A0A0S3Q078"/>
<evidence type="ECO:0000313" key="7">
    <source>
        <dbReference type="Proteomes" id="UP000236884"/>
    </source>
</evidence>
<dbReference type="PANTHER" id="PTHR47506:SF3">
    <property type="entry name" value="HTH-TYPE TRANSCRIPTIONAL REGULATOR LMRA"/>
    <property type="match status" value="1"/>
</dbReference>
<dbReference type="OrthoDB" id="9811084at2"/>
<gene>
    <name evidence="6" type="primary">yxaF</name>
    <name evidence="6" type="ORF">GJW-30_1_04148</name>
</gene>
<dbReference type="GO" id="GO:0003677">
    <property type="term" value="F:DNA binding"/>
    <property type="evidence" value="ECO:0007669"/>
    <property type="project" value="UniProtKB-UniRule"/>
</dbReference>
<dbReference type="Proteomes" id="UP000236884">
    <property type="component" value="Chromosome"/>
</dbReference>
<evidence type="ECO:0000256" key="3">
    <source>
        <dbReference type="ARBA" id="ARBA00023163"/>
    </source>
</evidence>
<dbReference type="InterPro" id="IPR054156">
    <property type="entry name" value="YxaF_TetR_C"/>
</dbReference>
<proteinExistence type="predicted"/>
<evidence type="ECO:0000313" key="6">
    <source>
        <dbReference type="EMBL" id="BAT61589.1"/>
    </source>
</evidence>
<dbReference type="RefSeq" id="WP_096358262.1">
    <property type="nucleotide sequence ID" value="NZ_AP014946.1"/>
</dbReference>
<dbReference type="Pfam" id="PF00440">
    <property type="entry name" value="TetR_N"/>
    <property type="match status" value="1"/>
</dbReference>
<name>A0A0S3Q078_9BRAD</name>
<evidence type="ECO:0000256" key="2">
    <source>
        <dbReference type="ARBA" id="ARBA00023125"/>
    </source>
</evidence>
<evidence type="ECO:0000259" key="5">
    <source>
        <dbReference type="PROSITE" id="PS50977"/>
    </source>
</evidence>
<dbReference type="InterPro" id="IPR036271">
    <property type="entry name" value="Tet_transcr_reg_TetR-rel_C_sf"/>
</dbReference>
<accession>A0A0S3Q078</accession>
<dbReference type="KEGG" id="vgo:GJW-30_1_04148"/>
<protein>
    <submittedName>
        <fullName evidence="6">Putative HTH-type transcriptional regulator YxaF</fullName>
    </submittedName>
</protein>
<dbReference type="SUPFAM" id="SSF48498">
    <property type="entry name" value="Tetracyclin repressor-like, C-terminal domain"/>
    <property type="match status" value="1"/>
</dbReference>
<dbReference type="InterPro" id="IPR001647">
    <property type="entry name" value="HTH_TetR"/>
</dbReference>
<keyword evidence="7" id="KW-1185">Reference proteome</keyword>
<dbReference type="PANTHER" id="PTHR47506">
    <property type="entry name" value="TRANSCRIPTIONAL REGULATORY PROTEIN"/>
    <property type="match status" value="1"/>
</dbReference>